<accession>A0A839ZY27</accession>
<feature type="region of interest" description="Disordered" evidence="1">
    <location>
        <begin position="192"/>
        <end position="213"/>
    </location>
</feature>
<dbReference type="AlphaFoldDB" id="A0A839ZY27"/>
<feature type="signal peptide" evidence="2">
    <location>
        <begin position="1"/>
        <end position="23"/>
    </location>
</feature>
<reference evidence="3 4" key="1">
    <citation type="submission" date="2020-08" db="EMBL/GenBank/DDBJ databases">
        <title>Genomic Encyclopedia of Type Strains, Phase IV (KMG-IV): sequencing the most valuable type-strain genomes for metagenomic binning, comparative biology and taxonomic classification.</title>
        <authorList>
            <person name="Goeker M."/>
        </authorList>
    </citation>
    <scope>NUCLEOTIDE SEQUENCE [LARGE SCALE GENOMIC DNA]</scope>
    <source>
        <strain evidence="3 4">DSM 21793</strain>
    </source>
</reference>
<comment type="caution">
    <text evidence="3">The sequence shown here is derived from an EMBL/GenBank/DDBJ whole genome shotgun (WGS) entry which is preliminary data.</text>
</comment>
<evidence type="ECO:0000256" key="2">
    <source>
        <dbReference type="SAM" id="SignalP"/>
    </source>
</evidence>
<gene>
    <name evidence="3" type="ORF">GGQ61_001356</name>
</gene>
<feature type="region of interest" description="Disordered" evidence="1">
    <location>
        <begin position="673"/>
        <end position="721"/>
    </location>
</feature>
<feature type="chain" id="PRO_5032766222" description="Phospholipase C/D domain-containing protein" evidence="2">
    <location>
        <begin position="24"/>
        <end position="976"/>
    </location>
</feature>
<feature type="compositionally biased region" description="Polar residues" evidence="1">
    <location>
        <begin position="192"/>
        <end position="204"/>
    </location>
</feature>
<dbReference type="RefSeq" id="WP_183770937.1">
    <property type="nucleotide sequence ID" value="NZ_JACIDK010000002.1"/>
</dbReference>
<name>A0A839ZY27_9CAUL</name>
<sequence length="976" mass="104366">MRRALLCGVAALTTLAAASPAHAWKPKTHIYLAEEALRDAIDDDKVTLYETDYRTGKIVGELGQFKVDPEVLAALKSAPQQFRAGVLGPDAYPDILTGQQVIHPEEAHAVGQGAGGSNAWLAHLWRRGFLDNSSPQIRAFTVGYLTHAAGDVFAHTFVNHFAGGEFKLTPDPTNAAKHLVLEGYIGKRTPQTTSAISSSVTTGGPLSPRKREDLGMDEEDIQRKTTTYYGAISQNQVSISGVESFIYRELTYAAPGSVLEQKLLKGSGVSRSIPYIFSTLRNGLQRQVEEYDRTRMSKSGPARLAYAAANGPAAEYKRAWIKDIDDGLAAFPAVSHEIAKAIVYNEGGSDMARAKAIMDQYVIDHLASMAGTPDAAVATVAFISGVIDAILPPPAREAFRVLMQAPMDLLIKGVSGRTADEWADYMKNPENHFDEVMNRRGGAHGGEIDHPIDLATFNRDYLKISDASYSNASLKWRINDLPPAFNTLQLTKLMLLGDQGLNELNAALSAKGATMGGVPSEFRNLMLGWVRSLDAGNQWQGLGGTPQPAFAGNGGAAYRRLFLNQVGEKPWIAEEAPQQPAETPGPAVPAQDLTPFAGDWDTTYGRVTLALGEDGVLRGRMVARAADGREVDGGRLELRDGASEGVLRGQSLYAAHVVDVVLTFDAARNSFSGTAQQAGSTSPSTWSGKRLAATDQSPSAPPAQTESPPPPSSQPPAPPIATAPVAQAGILHPLEDFDVRFERAVTARNGTVHVFLTVKNTTRRDISIGAGVFKAVAYDADGVGTSESQIWRTGAETPESFPSAPVVPPGGELRFRFVMTPPSTTPFSVVNIRESDDKSLNFALSGVQPGAALAPLQASGAGPFKELSQFDVRIDGVARARDGRTELFVTLRNPGSKVLTTSKGWIKFSAADADGAKATTRSALYPVRGPRGEELPLLVYVAPGGETRLRYVFEGQVSGPITVRDGTAEQIFSPGR</sequence>
<feature type="compositionally biased region" description="Pro residues" evidence="1">
    <location>
        <begin position="707"/>
        <end position="721"/>
    </location>
</feature>
<evidence type="ECO:0000256" key="1">
    <source>
        <dbReference type="SAM" id="MobiDB-lite"/>
    </source>
</evidence>
<organism evidence="3 4">
    <name type="scientific">Phenylobacterium haematophilum</name>
    <dbReference type="NCBI Taxonomy" id="98513"/>
    <lineage>
        <taxon>Bacteria</taxon>
        <taxon>Pseudomonadati</taxon>
        <taxon>Pseudomonadota</taxon>
        <taxon>Alphaproteobacteria</taxon>
        <taxon>Caulobacterales</taxon>
        <taxon>Caulobacteraceae</taxon>
        <taxon>Phenylobacterium</taxon>
    </lineage>
</organism>
<feature type="compositionally biased region" description="Polar residues" evidence="1">
    <location>
        <begin position="673"/>
        <end position="687"/>
    </location>
</feature>
<evidence type="ECO:0000313" key="4">
    <source>
        <dbReference type="Proteomes" id="UP000530564"/>
    </source>
</evidence>
<dbReference type="Proteomes" id="UP000530564">
    <property type="component" value="Unassembled WGS sequence"/>
</dbReference>
<keyword evidence="2" id="KW-0732">Signal</keyword>
<protein>
    <recommendedName>
        <fullName evidence="5">Phospholipase C/D domain-containing protein</fullName>
    </recommendedName>
</protein>
<evidence type="ECO:0008006" key="5">
    <source>
        <dbReference type="Google" id="ProtNLM"/>
    </source>
</evidence>
<keyword evidence="4" id="KW-1185">Reference proteome</keyword>
<feature type="compositionally biased region" description="Low complexity" evidence="1">
    <location>
        <begin position="696"/>
        <end position="706"/>
    </location>
</feature>
<dbReference type="EMBL" id="JACIDK010000002">
    <property type="protein sequence ID" value="MBB3890639.1"/>
    <property type="molecule type" value="Genomic_DNA"/>
</dbReference>
<proteinExistence type="predicted"/>
<evidence type="ECO:0000313" key="3">
    <source>
        <dbReference type="EMBL" id="MBB3890639.1"/>
    </source>
</evidence>